<dbReference type="NCBIfam" id="TIGR03824">
    <property type="entry name" value="FlgM_jcvi"/>
    <property type="match status" value="1"/>
</dbReference>
<feature type="domain" description="Anti-sigma-28 factor FlgM C-terminal" evidence="10">
    <location>
        <begin position="44"/>
        <end position="89"/>
    </location>
</feature>
<sequence>MKINSSNVPAALQTNQPRVAARSKVQSAGAVQQSSAADVTSSTVSLSSLSDLGATGATDIDTAKVESIKATLRDGTYRIDSGNIASGMLSSASELMRTQSH</sequence>
<protein>
    <recommendedName>
        <fullName evidence="2">Negative regulator of flagellin synthesis</fullName>
    </recommendedName>
    <alternativeName>
        <fullName evidence="8">Anti-sigma-28 factor</fullName>
    </alternativeName>
</protein>
<evidence type="ECO:0000256" key="4">
    <source>
        <dbReference type="ARBA" id="ARBA00022795"/>
    </source>
</evidence>
<dbReference type="RefSeq" id="WP_062173354.1">
    <property type="nucleotide sequence ID" value="NZ_NBTZ01000124.1"/>
</dbReference>
<evidence type="ECO:0000256" key="3">
    <source>
        <dbReference type="ARBA" id="ARBA00022491"/>
    </source>
</evidence>
<dbReference type="Pfam" id="PF04316">
    <property type="entry name" value="FlgM"/>
    <property type="match status" value="1"/>
</dbReference>
<keyword evidence="3" id="KW-0678">Repressor</keyword>
<evidence type="ECO:0000256" key="6">
    <source>
        <dbReference type="ARBA" id="ARBA00023163"/>
    </source>
</evidence>
<dbReference type="EMBL" id="NBTZ01000124">
    <property type="protein sequence ID" value="OTP68764.1"/>
    <property type="molecule type" value="Genomic_DNA"/>
</dbReference>
<comment type="function">
    <text evidence="7">Responsible for the coupling of flagellin expression to flagellar assembly by preventing expression of the flagellin genes when a component of the middle class of proteins is defective. It negatively regulates flagellar genes by inhibiting the activity of FliA by directly binding to FliA.</text>
</comment>
<proteinExistence type="inferred from homology"/>
<reference evidence="11 12" key="1">
    <citation type="submission" date="2017-03" db="EMBL/GenBank/DDBJ databases">
        <title>Genome analysis of strain PAMC 26577.</title>
        <authorList>
            <person name="Oh H.-M."/>
            <person name="Yang J.-A."/>
        </authorList>
    </citation>
    <scope>NUCLEOTIDE SEQUENCE [LARGE SCALE GENOMIC DNA]</scope>
    <source>
        <strain evidence="11 12">PAMC 26577</strain>
    </source>
</reference>
<feature type="compositionally biased region" description="Polar residues" evidence="9">
    <location>
        <begin position="1"/>
        <end position="17"/>
    </location>
</feature>
<comment type="similarity">
    <text evidence="1">Belongs to the FlgM family.</text>
</comment>
<dbReference type="SUPFAM" id="SSF101498">
    <property type="entry name" value="Anti-sigma factor FlgM"/>
    <property type="match status" value="1"/>
</dbReference>
<keyword evidence="11" id="KW-0969">Cilium</keyword>
<gene>
    <name evidence="11" type="ORF">PAMC26577_32280</name>
</gene>
<keyword evidence="6" id="KW-0804">Transcription</keyword>
<keyword evidence="4" id="KW-1005">Bacterial flagellum biogenesis</keyword>
<dbReference type="GO" id="GO:0045892">
    <property type="term" value="P:negative regulation of DNA-templated transcription"/>
    <property type="evidence" value="ECO:0007669"/>
    <property type="project" value="InterPro"/>
</dbReference>
<comment type="caution">
    <text evidence="11">The sequence shown here is derived from an EMBL/GenBank/DDBJ whole genome shotgun (WGS) entry which is preliminary data.</text>
</comment>
<dbReference type="AlphaFoldDB" id="A0A242MBT8"/>
<name>A0A242MBT8_CABSO</name>
<evidence type="ECO:0000313" key="12">
    <source>
        <dbReference type="Proteomes" id="UP000195221"/>
    </source>
</evidence>
<evidence type="ECO:0000256" key="2">
    <source>
        <dbReference type="ARBA" id="ARBA00017823"/>
    </source>
</evidence>
<feature type="region of interest" description="Disordered" evidence="9">
    <location>
        <begin position="1"/>
        <end position="37"/>
    </location>
</feature>
<keyword evidence="5" id="KW-0805">Transcription regulation</keyword>
<feature type="compositionally biased region" description="Low complexity" evidence="9">
    <location>
        <begin position="25"/>
        <end position="37"/>
    </location>
</feature>
<dbReference type="Proteomes" id="UP000195221">
    <property type="component" value="Unassembled WGS sequence"/>
</dbReference>
<evidence type="ECO:0000256" key="5">
    <source>
        <dbReference type="ARBA" id="ARBA00023015"/>
    </source>
</evidence>
<evidence type="ECO:0000259" key="10">
    <source>
        <dbReference type="Pfam" id="PF04316"/>
    </source>
</evidence>
<dbReference type="GO" id="GO:0044781">
    <property type="term" value="P:bacterial-type flagellum organization"/>
    <property type="evidence" value="ECO:0007669"/>
    <property type="project" value="UniProtKB-KW"/>
</dbReference>
<evidence type="ECO:0000256" key="8">
    <source>
        <dbReference type="ARBA" id="ARBA00030117"/>
    </source>
</evidence>
<keyword evidence="11" id="KW-0966">Cell projection</keyword>
<evidence type="ECO:0000256" key="9">
    <source>
        <dbReference type="SAM" id="MobiDB-lite"/>
    </source>
</evidence>
<evidence type="ECO:0000313" key="11">
    <source>
        <dbReference type="EMBL" id="OTP68764.1"/>
    </source>
</evidence>
<evidence type="ECO:0000256" key="1">
    <source>
        <dbReference type="ARBA" id="ARBA00005322"/>
    </source>
</evidence>
<organism evidence="11 12">
    <name type="scientific">Caballeronia sordidicola</name>
    <name type="common">Burkholderia sordidicola</name>
    <dbReference type="NCBI Taxonomy" id="196367"/>
    <lineage>
        <taxon>Bacteria</taxon>
        <taxon>Pseudomonadati</taxon>
        <taxon>Pseudomonadota</taxon>
        <taxon>Betaproteobacteria</taxon>
        <taxon>Burkholderiales</taxon>
        <taxon>Burkholderiaceae</taxon>
        <taxon>Caballeronia</taxon>
    </lineage>
</organism>
<accession>A0A242MBT8</accession>
<evidence type="ECO:0000256" key="7">
    <source>
        <dbReference type="ARBA" id="ARBA00024739"/>
    </source>
</evidence>
<keyword evidence="11" id="KW-0282">Flagellum</keyword>
<dbReference type="InterPro" id="IPR035890">
    <property type="entry name" value="Anti-sigma-28_factor_FlgM_sf"/>
</dbReference>
<dbReference type="InterPro" id="IPR007412">
    <property type="entry name" value="FlgM"/>
</dbReference>
<dbReference type="InterPro" id="IPR031316">
    <property type="entry name" value="FlgM_C"/>
</dbReference>